<sequence>MERQKIKDKRQKFDEDGFGLVEIVVATGIIAVTFFALAGVSQIAFRVVRESTEDARANFLLEESVEAIRSLRDASWDSNIAPLTSGTIYYPVYNSAQQGWTLQITNPGLIEGLFTRTAIFEDVYRRNSDDDIVDVAAPDPKTLDSGTHRVTAHVGWGTVTNTSVSVAYENGTTDGDLANFPSNNSGNGDPAQSFTTLAGSQITVPRVDIILKRATADPSDIFLELRSGSTVGTVLATSQTIDSAALPASLAWTTFTFPSPPTLAAGTQYYLRLRSVPESTVAFSGSQGTIHWGYLQTGPSPYGGGQAYRYVGRLSNPNDTGQPLSQYDFSFRVYQEISSVSGTQVELITYIADIFQN</sequence>
<proteinExistence type="predicted"/>
<protein>
    <recommendedName>
        <fullName evidence="4">Prepilin-type N-terminal cleavage/methylation domain-containing protein</fullName>
    </recommendedName>
</protein>
<dbReference type="NCBIfam" id="NF041539">
    <property type="entry name" value="choice_anch_R"/>
    <property type="match status" value="1"/>
</dbReference>
<reference evidence="2 3" key="1">
    <citation type="journal article" date="2016" name="Nat. Commun.">
        <title>Thousands of microbial genomes shed light on interconnected biogeochemical processes in an aquifer system.</title>
        <authorList>
            <person name="Anantharaman K."/>
            <person name="Brown C.T."/>
            <person name="Hug L.A."/>
            <person name="Sharon I."/>
            <person name="Castelle C.J."/>
            <person name="Probst A.J."/>
            <person name="Thomas B.C."/>
            <person name="Singh A."/>
            <person name="Wilkins M.J."/>
            <person name="Karaoz U."/>
            <person name="Brodie E.L."/>
            <person name="Williams K.H."/>
            <person name="Hubbard S.S."/>
            <person name="Banfield J.F."/>
        </authorList>
    </citation>
    <scope>NUCLEOTIDE SEQUENCE [LARGE SCALE GENOMIC DNA]</scope>
</reference>
<feature type="transmembrane region" description="Helical" evidence="1">
    <location>
        <begin position="20"/>
        <end position="45"/>
    </location>
</feature>
<comment type="caution">
    <text evidence="2">The sequence shown here is derived from an EMBL/GenBank/DDBJ whole genome shotgun (WGS) entry which is preliminary data.</text>
</comment>
<name>A0A1G2KI35_9BACT</name>
<evidence type="ECO:0000256" key="1">
    <source>
        <dbReference type="SAM" id="Phobius"/>
    </source>
</evidence>
<evidence type="ECO:0008006" key="4">
    <source>
        <dbReference type="Google" id="ProtNLM"/>
    </source>
</evidence>
<dbReference type="EMBL" id="MHQI01000048">
    <property type="protein sequence ID" value="OGZ99104.1"/>
    <property type="molecule type" value="Genomic_DNA"/>
</dbReference>
<dbReference type="AlphaFoldDB" id="A0A1G2KI35"/>
<organism evidence="2 3">
    <name type="scientific">Candidatus Sungbacteria bacterium RIFCSPHIGHO2_02_FULL_47_11</name>
    <dbReference type="NCBI Taxonomy" id="1802270"/>
    <lineage>
        <taxon>Bacteria</taxon>
        <taxon>Candidatus Sungiibacteriota</taxon>
    </lineage>
</organism>
<dbReference type="Proteomes" id="UP000179023">
    <property type="component" value="Unassembled WGS sequence"/>
</dbReference>
<evidence type="ECO:0000313" key="2">
    <source>
        <dbReference type="EMBL" id="OGZ99104.1"/>
    </source>
</evidence>
<evidence type="ECO:0000313" key="3">
    <source>
        <dbReference type="Proteomes" id="UP000179023"/>
    </source>
</evidence>
<keyword evidence="1" id="KW-1133">Transmembrane helix</keyword>
<accession>A0A1G2KI35</accession>
<keyword evidence="1" id="KW-0472">Membrane</keyword>
<gene>
    <name evidence="2" type="ORF">A3C07_04250</name>
</gene>
<keyword evidence="1" id="KW-0812">Transmembrane</keyword>